<dbReference type="CDD" id="cd00789">
    <property type="entry name" value="KU_like"/>
    <property type="match status" value="1"/>
</dbReference>
<dbReference type="InterPro" id="IPR016194">
    <property type="entry name" value="SPOC-like_C_dom_sf"/>
</dbReference>
<dbReference type="SMART" id="SM00559">
    <property type="entry name" value="Ku78"/>
    <property type="match status" value="1"/>
</dbReference>
<organism evidence="6 7">
    <name type="scientific">Streptomyces hoynatensis</name>
    <dbReference type="NCBI Taxonomy" id="1141874"/>
    <lineage>
        <taxon>Bacteria</taxon>
        <taxon>Bacillati</taxon>
        <taxon>Actinomycetota</taxon>
        <taxon>Actinomycetes</taxon>
        <taxon>Kitasatosporales</taxon>
        <taxon>Streptomycetaceae</taxon>
        <taxon>Streptomyces</taxon>
    </lineage>
</organism>
<dbReference type="FunFam" id="2.40.290.10:FF:000004">
    <property type="entry name" value="Non-homologous end joining protein Ku"/>
    <property type="match status" value="1"/>
</dbReference>
<dbReference type="AlphaFoldDB" id="A0A3A9Z908"/>
<dbReference type="HAMAP" id="MF_01875">
    <property type="entry name" value="Prokaryotic_Ku"/>
    <property type="match status" value="1"/>
</dbReference>
<dbReference type="Proteomes" id="UP000272474">
    <property type="component" value="Unassembled WGS sequence"/>
</dbReference>
<dbReference type="EMBL" id="RBAL01000004">
    <property type="protein sequence ID" value="RKN43796.1"/>
    <property type="molecule type" value="Genomic_DNA"/>
</dbReference>
<feature type="region of interest" description="Disordered" evidence="4">
    <location>
        <begin position="254"/>
        <end position="315"/>
    </location>
</feature>
<comment type="subunit">
    <text evidence="3">Homodimer. Interacts with LigD.</text>
</comment>
<feature type="compositionally biased region" description="Basic residues" evidence="4">
    <location>
        <begin position="278"/>
        <end position="300"/>
    </location>
</feature>
<feature type="domain" description="Ku" evidence="5">
    <location>
        <begin position="53"/>
        <end position="183"/>
    </location>
</feature>
<feature type="compositionally biased region" description="Basic and acidic residues" evidence="4">
    <location>
        <begin position="254"/>
        <end position="263"/>
    </location>
</feature>
<dbReference type="GO" id="GO:0006303">
    <property type="term" value="P:double-strand break repair via nonhomologous end joining"/>
    <property type="evidence" value="ECO:0007669"/>
    <property type="project" value="UniProtKB-UniRule"/>
</dbReference>
<sequence>MARAIWSGVLTFGLVTVPVQLFTATEDHTVHFRQFQRGTSDRVRRKRVNERTGEEVAYDEIVKGYDLGGGDYVIVEPGELNDVAPGKSQTIDVSGFVALDRIEPVFFDRTYYLAPKGEEYTGVYALLRTALDEAGKAGVATFVMRGKQYLIALRAQTECLVLHTLHWADEVRDPAGELPVLPGRKEGRGRELDTARELIDALSIDWRPEDYHDTYEERVRELIEAKAEGREIVAAEGPPEATGVVDLMDALRASVDRSRERPSRGGGGTGEVRELREARRRAGGGRRRGDRPARGRKRKDRPAPGGGEDLARLSKKELYRRAGELGVRGRSTMDRGRLAQAVARAAEDRAAS</sequence>
<dbReference type="NCBIfam" id="TIGR02772">
    <property type="entry name" value="Ku_bact"/>
    <property type="match status" value="1"/>
</dbReference>
<dbReference type="SUPFAM" id="SSF100939">
    <property type="entry name" value="SPOC domain-like"/>
    <property type="match status" value="1"/>
</dbReference>
<gene>
    <name evidence="3" type="primary">ku</name>
    <name evidence="6" type="ORF">D7294_08735</name>
</gene>
<evidence type="ECO:0000313" key="6">
    <source>
        <dbReference type="EMBL" id="RKN43796.1"/>
    </source>
</evidence>
<comment type="caution">
    <text evidence="6">The sequence shown here is derived from an EMBL/GenBank/DDBJ whole genome shotgun (WGS) entry which is preliminary data.</text>
</comment>
<keyword evidence="1 3" id="KW-0238">DNA-binding</keyword>
<dbReference type="GO" id="GO:0006310">
    <property type="term" value="P:DNA recombination"/>
    <property type="evidence" value="ECO:0007669"/>
    <property type="project" value="UniProtKB-KW"/>
</dbReference>
<evidence type="ECO:0000259" key="5">
    <source>
        <dbReference type="SMART" id="SM00559"/>
    </source>
</evidence>
<evidence type="ECO:0000256" key="2">
    <source>
        <dbReference type="ARBA" id="ARBA00023172"/>
    </source>
</evidence>
<comment type="function">
    <text evidence="3">With LigD forms a non-homologous end joining (NHEJ) DNA repair enzyme, which repairs dsDNA breaks with reduced fidelity. Binds linear dsDNA with 5'- and 3'- overhangs but not closed circular dsDNA nor ssDNA. Recruits and stimulates the ligase activity of LigD.</text>
</comment>
<dbReference type="GO" id="GO:0003690">
    <property type="term" value="F:double-stranded DNA binding"/>
    <property type="evidence" value="ECO:0007669"/>
    <property type="project" value="UniProtKB-UniRule"/>
</dbReference>
<dbReference type="PANTHER" id="PTHR41251">
    <property type="entry name" value="NON-HOMOLOGOUS END JOINING PROTEIN KU"/>
    <property type="match status" value="1"/>
</dbReference>
<dbReference type="OrthoDB" id="9795084at2"/>
<evidence type="ECO:0000256" key="4">
    <source>
        <dbReference type="SAM" id="MobiDB-lite"/>
    </source>
</evidence>
<evidence type="ECO:0000313" key="7">
    <source>
        <dbReference type="Proteomes" id="UP000272474"/>
    </source>
</evidence>
<dbReference type="RefSeq" id="WP_120677340.1">
    <property type="nucleotide sequence ID" value="NZ_RBAL01000004.1"/>
</dbReference>
<evidence type="ECO:0000256" key="1">
    <source>
        <dbReference type="ARBA" id="ARBA00023125"/>
    </source>
</evidence>
<keyword evidence="2 3" id="KW-0233">DNA recombination</keyword>
<comment type="similarity">
    <text evidence="3">Belongs to the prokaryotic Ku family.</text>
</comment>
<dbReference type="InterPro" id="IPR006164">
    <property type="entry name" value="DNA_bd_Ku70/Ku80"/>
</dbReference>
<keyword evidence="7" id="KW-1185">Reference proteome</keyword>
<reference evidence="6 7" key="1">
    <citation type="journal article" date="2014" name="Int. J. Syst. Evol. Microbiol.">
        <title>Streptomyces hoynatensis sp. nov., isolated from deep marine sediment.</title>
        <authorList>
            <person name="Veyisoglu A."/>
            <person name="Sahin N."/>
        </authorList>
    </citation>
    <scope>NUCLEOTIDE SEQUENCE [LARGE SCALE GENOMIC DNA]</scope>
    <source>
        <strain evidence="6 7">KCTC 29097</strain>
    </source>
</reference>
<keyword evidence="3" id="KW-0227">DNA damage</keyword>
<proteinExistence type="inferred from homology"/>
<dbReference type="PANTHER" id="PTHR41251:SF1">
    <property type="entry name" value="NON-HOMOLOGOUS END JOINING PROTEIN KU"/>
    <property type="match status" value="1"/>
</dbReference>
<keyword evidence="3" id="KW-0234">DNA repair</keyword>
<evidence type="ECO:0000256" key="3">
    <source>
        <dbReference type="HAMAP-Rule" id="MF_01875"/>
    </source>
</evidence>
<protein>
    <recommendedName>
        <fullName evidence="3">Non-homologous end joining protein Ku</fullName>
    </recommendedName>
</protein>
<dbReference type="Pfam" id="PF02735">
    <property type="entry name" value="Ku"/>
    <property type="match status" value="1"/>
</dbReference>
<dbReference type="InterPro" id="IPR009187">
    <property type="entry name" value="Prok_Ku"/>
</dbReference>
<name>A0A3A9Z908_9ACTN</name>
<dbReference type="Gene3D" id="2.40.290.10">
    <property type="match status" value="1"/>
</dbReference>
<accession>A0A3A9Z908</accession>